<evidence type="ECO:0000313" key="8">
    <source>
        <dbReference type="EMBL" id="TRZ34864.1"/>
    </source>
</evidence>
<dbReference type="Proteomes" id="UP000316316">
    <property type="component" value="Unassembled WGS sequence"/>
</dbReference>
<protein>
    <submittedName>
        <fullName evidence="8">MurR/RpiR family transcriptional regulator</fullName>
    </submittedName>
</protein>
<dbReference type="EMBL" id="PDXQ01000001">
    <property type="protein sequence ID" value="TRZ34864.1"/>
    <property type="molecule type" value="Genomic_DNA"/>
</dbReference>
<dbReference type="GeneID" id="69566984"/>
<dbReference type="InterPro" id="IPR001347">
    <property type="entry name" value="SIS_dom"/>
</dbReference>
<evidence type="ECO:0000313" key="10">
    <source>
        <dbReference type="Proteomes" id="UP000316316"/>
    </source>
</evidence>
<proteinExistence type="predicted"/>
<evidence type="ECO:0000313" key="6">
    <source>
        <dbReference type="EMBL" id="MDT2401948.1"/>
    </source>
</evidence>
<dbReference type="GO" id="GO:1901135">
    <property type="term" value="P:carbohydrate derivative metabolic process"/>
    <property type="evidence" value="ECO:0007669"/>
    <property type="project" value="InterPro"/>
</dbReference>
<dbReference type="InterPro" id="IPR047640">
    <property type="entry name" value="RpiR-like"/>
</dbReference>
<dbReference type="SUPFAM" id="SSF53697">
    <property type="entry name" value="SIS domain"/>
    <property type="match status" value="1"/>
</dbReference>
<dbReference type="EMBL" id="RYZS01000001">
    <property type="protein sequence ID" value="RVU94234.1"/>
    <property type="molecule type" value="Genomic_DNA"/>
</dbReference>
<dbReference type="SUPFAM" id="SSF46689">
    <property type="entry name" value="Homeodomain-like"/>
    <property type="match status" value="1"/>
</dbReference>
<dbReference type="InterPro" id="IPR036388">
    <property type="entry name" value="WH-like_DNA-bd_sf"/>
</dbReference>
<name>A0A2N8Q199_ENTAV</name>
<sequence length="272" mass="30182">MTISYTIQEKYATLTKSEKKIADYILSSGEKIVHSTMSDIREAATVGDGTIMRFCQKIGFSGFSDLKIAIAKEDFSKQQEDSQESDFFDKRTKTIDKALKTTNQRLDNNKLKQAVQMITEANQIYIFGVGSSGNTGNDLEAMLLRVGVQSRSVIDPHFQAQIASLLTEKDLVIGFSLSGRTKDTHDSLNIAKKNHAKIIAITNYQLSPIAQLADVVLQTAIDEFLDGASLAGKISQLYLCDLLVQSYEIENNVNTIELRETVLRSILDKSLD</sequence>
<evidence type="ECO:0000313" key="7">
    <source>
        <dbReference type="EMBL" id="RVU94234.1"/>
    </source>
</evidence>
<keyword evidence="1" id="KW-0805">Transcription regulation</keyword>
<dbReference type="PROSITE" id="PS51071">
    <property type="entry name" value="HTH_RPIR"/>
    <property type="match status" value="1"/>
</dbReference>
<dbReference type="PANTHER" id="PTHR30514">
    <property type="entry name" value="GLUCOKINASE"/>
    <property type="match status" value="1"/>
</dbReference>
<evidence type="ECO:0000256" key="3">
    <source>
        <dbReference type="ARBA" id="ARBA00023163"/>
    </source>
</evidence>
<dbReference type="Gene3D" id="1.10.10.10">
    <property type="entry name" value="Winged helix-like DNA-binding domain superfamily/Winged helix DNA-binding domain"/>
    <property type="match status" value="1"/>
</dbReference>
<accession>A0A2N8Q199</accession>
<dbReference type="GO" id="GO:0097367">
    <property type="term" value="F:carbohydrate derivative binding"/>
    <property type="evidence" value="ECO:0007669"/>
    <property type="project" value="InterPro"/>
</dbReference>
<evidence type="ECO:0000256" key="2">
    <source>
        <dbReference type="ARBA" id="ARBA00023125"/>
    </source>
</evidence>
<dbReference type="GO" id="GO:0003677">
    <property type="term" value="F:DNA binding"/>
    <property type="evidence" value="ECO:0007669"/>
    <property type="project" value="UniProtKB-KW"/>
</dbReference>
<feature type="domain" description="SIS" evidence="5">
    <location>
        <begin position="114"/>
        <end position="253"/>
    </location>
</feature>
<dbReference type="CDD" id="cd05013">
    <property type="entry name" value="SIS_RpiR"/>
    <property type="match status" value="1"/>
</dbReference>
<comment type="caution">
    <text evidence="8">The sequence shown here is derived from an EMBL/GenBank/DDBJ whole genome shotgun (WGS) entry which is preliminary data.</text>
</comment>
<dbReference type="InterPro" id="IPR046348">
    <property type="entry name" value="SIS_dom_sf"/>
</dbReference>
<dbReference type="Gene3D" id="3.40.50.10490">
    <property type="entry name" value="Glucose-6-phosphate isomerase like protein, domain 1"/>
    <property type="match status" value="1"/>
</dbReference>
<dbReference type="GO" id="GO:0003700">
    <property type="term" value="F:DNA-binding transcription factor activity"/>
    <property type="evidence" value="ECO:0007669"/>
    <property type="project" value="InterPro"/>
</dbReference>
<dbReference type="RefSeq" id="WP_016181082.1">
    <property type="nucleotide sequence ID" value="NZ_CAAKNX010000013.1"/>
</dbReference>
<dbReference type="Pfam" id="PF01418">
    <property type="entry name" value="HTH_6"/>
    <property type="match status" value="1"/>
</dbReference>
<dbReference type="InterPro" id="IPR000281">
    <property type="entry name" value="HTH_RpiR"/>
</dbReference>
<keyword evidence="3" id="KW-0804">Transcription</keyword>
<feature type="domain" description="HTH rpiR-type" evidence="4">
    <location>
        <begin position="1"/>
        <end position="77"/>
    </location>
</feature>
<evidence type="ECO:0000313" key="9">
    <source>
        <dbReference type="Proteomes" id="UP000288388"/>
    </source>
</evidence>
<dbReference type="AlphaFoldDB" id="A0A2N8Q199"/>
<reference evidence="8 10" key="1">
    <citation type="submission" date="2017-10" db="EMBL/GenBank/DDBJ databases">
        <title>FDA dAtabase for Regulatory Grade micrObial Sequences (FDA-ARGOS): Supporting development and validation of Infectious Disease Dx tests.</title>
        <authorList>
            <person name="Campos J."/>
            <person name="Goldberg B."/>
            <person name="Tallon L.J."/>
            <person name="Sadzewicz L."/>
            <person name="Sengamalay N."/>
            <person name="Ott S."/>
            <person name="Godinez A."/>
            <person name="Nagaraj S."/>
            <person name="Vyas G."/>
            <person name="Aluvathingal J."/>
            <person name="Nadendla S."/>
            <person name="Geyer C."/>
            <person name="Nandy P."/>
            <person name="Hobson J."/>
            <person name="Sichtig H."/>
        </authorList>
    </citation>
    <scope>NUCLEOTIDE SEQUENCE [LARGE SCALE GENOMIC DNA]</scope>
    <source>
        <strain evidence="8 10">FDAARGOS_185</strain>
    </source>
</reference>
<dbReference type="InterPro" id="IPR009057">
    <property type="entry name" value="Homeodomain-like_sf"/>
</dbReference>
<dbReference type="PROSITE" id="PS51464">
    <property type="entry name" value="SIS"/>
    <property type="match status" value="1"/>
</dbReference>
<reference evidence="7 9" key="2">
    <citation type="submission" date="2018-12" db="EMBL/GenBank/DDBJ databases">
        <title>A novel vanA-carrying plasmid in a clinical isolate of Enterococcus avium.</title>
        <authorList>
            <person name="Bernasconi O.J."/>
            <person name="Luzzaro F."/>
            <person name="Endimiani A."/>
        </authorList>
    </citation>
    <scope>NUCLEOTIDE SEQUENCE [LARGE SCALE GENOMIC DNA]</scope>
    <source>
        <strain evidence="7 9">LC0559/18</strain>
    </source>
</reference>
<evidence type="ECO:0000256" key="1">
    <source>
        <dbReference type="ARBA" id="ARBA00023015"/>
    </source>
</evidence>
<keyword evidence="2" id="KW-0238">DNA-binding</keyword>
<dbReference type="Proteomes" id="UP001260773">
    <property type="component" value="Unassembled WGS sequence"/>
</dbReference>
<dbReference type="EMBL" id="JARPWH010000014">
    <property type="protein sequence ID" value="MDT2401948.1"/>
    <property type="molecule type" value="Genomic_DNA"/>
</dbReference>
<organism evidence="8 10">
    <name type="scientific">Enterococcus avium</name>
    <name type="common">Streptococcus avium</name>
    <dbReference type="NCBI Taxonomy" id="33945"/>
    <lineage>
        <taxon>Bacteria</taxon>
        <taxon>Bacillati</taxon>
        <taxon>Bacillota</taxon>
        <taxon>Bacilli</taxon>
        <taxon>Lactobacillales</taxon>
        <taxon>Enterococcaceae</taxon>
        <taxon>Enterococcus</taxon>
    </lineage>
</organism>
<gene>
    <name evidence="8" type="ORF">AUF17_12485</name>
    <name evidence="7" type="ORF">EK398_04905</name>
    <name evidence="6" type="ORF">P7D43_06160</name>
</gene>
<dbReference type="PANTHER" id="PTHR30514:SF1">
    <property type="entry name" value="HTH-TYPE TRANSCRIPTIONAL REGULATOR HEXR-RELATED"/>
    <property type="match status" value="1"/>
</dbReference>
<dbReference type="InterPro" id="IPR035472">
    <property type="entry name" value="RpiR-like_SIS"/>
</dbReference>
<dbReference type="Pfam" id="PF01380">
    <property type="entry name" value="SIS"/>
    <property type="match status" value="1"/>
</dbReference>
<reference evidence="6" key="3">
    <citation type="submission" date="2023-03" db="EMBL/GenBank/DDBJ databases">
        <authorList>
            <person name="Shen W."/>
            <person name="Cai J."/>
        </authorList>
    </citation>
    <scope>NUCLEOTIDE SEQUENCE</scope>
    <source>
        <strain evidence="6">P33-2</strain>
    </source>
</reference>
<dbReference type="Proteomes" id="UP000288388">
    <property type="component" value="Unassembled WGS sequence"/>
</dbReference>
<evidence type="ECO:0000259" key="4">
    <source>
        <dbReference type="PROSITE" id="PS51071"/>
    </source>
</evidence>
<evidence type="ECO:0000259" key="5">
    <source>
        <dbReference type="PROSITE" id="PS51464"/>
    </source>
</evidence>